<name>A0A976M4J8_THEOR</name>
<dbReference type="GO" id="GO:0015629">
    <property type="term" value="C:actin cytoskeleton"/>
    <property type="evidence" value="ECO:0007669"/>
    <property type="project" value="InterPro"/>
</dbReference>
<organism evidence="4 5">
    <name type="scientific">Theileria orientalis</name>
    <dbReference type="NCBI Taxonomy" id="68886"/>
    <lineage>
        <taxon>Eukaryota</taxon>
        <taxon>Sar</taxon>
        <taxon>Alveolata</taxon>
        <taxon>Apicomplexa</taxon>
        <taxon>Aconoidasida</taxon>
        <taxon>Piroplasmida</taxon>
        <taxon>Theileriidae</taxon>
        <taxon>Theileria</taxon>
    </lineage>
</organism>
<dbReference type="AlphaFoldDB" id="A0A976M4J8"/>
<dbReference type="PANTHER" id="PTHR11913">
    <property type="entry name" value="COFILIN-RELATED"/>
    <property type="match status" value="1"/>
</dbReference>
<dbReference type="Pfam" id="PF00241">
    <property type="entry name" value="Cofilin_ADF"/>
    <property type="match status" value="1"/>
</dbReference>
<evidence type="ECO:0000259" key="3">
    <source>
        <dbReference type="PROSITE" id="PS51263"/>
    </source>
</evidence>
<dbReference type="OrthoDB" id="10249245at2759"/>
<dbReference type="InterPro" id="IPR017904">
    <property type="entry name" value="ADF/Cofilin"/>
</dbReference>
<dbReference type="SUPFAM" id="SSF55753">
    <property type="entry name" value="Actin depolymerizing proteins"/>
    <property type="match status" value="1"/>
</dbReference>
<dbReference type="InterPro" id="IPR029006">
    <property type="entry name" value="ADF-H/Gelsolin-like_dom_sf"/>
</dbReference>
<protein>
    <submittedName>
        <fullName evidence="4">Actin depolymerizing factor</fullName>
    </submittedName>
</protein>
<proteinExistence type="inferred from homology"/>
<evidence type="ECO:0000313" key="4">
    <source>
        <dbReference type="EMBL" id="UKJ88293.1"/>
    </source>
</evidence>
<accession>A0A976M4J8</accession>
<dbReference type="GO" id="GO:0030042">
    <property type="term" value="P:actin filament depolymerization"/>
    <property type="evidence" value="ECO:0007669"/>
    <property type="project" value="InterPro"/>
</dbReference>
<evidence type="ECO:0000256" key="1">
    <source>
        <dbReference type="ARBA" id="ARBA00006844"/>
    </source>
</evidence>
<evidence type="ECO:0000256" key="2">
    <source>
        <dbReference type="ARBA" id="ARBA00023203"/>
    </source>
</evidence>
<feature type="domain" description="ADF-H" evidence="3">
    <location>
        <begin position="4"/>
        <end position="120"/>
    </location>
</feature>
<evidence type="ECO:0000313" key="5">
    <source>
        <dbReference type="Proteomes" id="UP000244803"/>
    </source>
</evidence>
<dbReference type="GO" id="GO:0003779">
    <property type="term" value="F:actin binding"/>
    <property type="evidence" value="ECO:0007669"/>
    <property type="project" value="UniProtKB-KW"/>
</dbReference>
<dbReference type="EMBL" id="CP056065">
    <property type="protein sequence ID" value="UKJ88293.1"/>
    <property type="molecule type" value="Genomic_DNA"/>
</dbReference>
<dbReference type="Proteomes" id="UP000244803">
    <property type="component" value="Chromosome 1"/>
</dbReference>
<keyword evidence="2" id="KW-0009">Actin-binding</keyword>
<sequence length="120" mass="13298">MESGIRVSDEAVNKYNLMKLKKVKTNYMVLKITGEHVNVENEGEGGVDDLLAVLPTKECAFVVFDKGQVLVLFMYAPAGATTQSRTVYSTTKQTVENALTGVKLYRNLVEDHDEVKDAVK</sequence>
<dbReference type="PROSITE" id="PS51263">
    <property type="entry name" value="ADF_H"/>
    <property type="match status" value="1"/>
</dbReference>
<reference evidence="4" key="1">
    <citation type="submission" date="2022-07" db="EMBL/GenBank/DDBJ databases">
        <title>Evaluation of T. orientalis genome assembly methods using nanopore sequencing and analysis of variation between genomes.</title>
        <authorList>
            <person name="Yam J."/>
            <person name="Micallef M.L."/>
            <person name="Liu M."/>
            <person name="Djordjevic S.P."/>
            <person name="Bogema D.R."/>
            <person name="Jenkins C."/>
        </authorList>
    </citation>
    <scope>NUCLEOTIDE SEQUENCE</scope>
    <source>
        <strain evidence="4">Fish Creek</strain>
    </source>
</reference>
<dbReference type="Gene3D" id="3.40.20.10">
    <property type="entry name" value="Severin"/>
    <property type="match status" value="1"/>
</dbReference>
<comment type="similarity">
    <text evidence="1">Belongs to the actin-binding proteins ADF family.</text>
</comment>
<dbReference type="SMART" id="SM00102">
    <property type="entry name" value="ADF"/>
    <property type="match status" value="1"/>
</dbReference>
<dbReference type="InterPro" id="IPR002108">
    <property type="entry name" value="ADF-H"/>
</dbReference>
<gene>
    <name evidence="4" type="ORF">MACJ_000737</name>
</gene>